<dbReference type="RefSeq" id="WP_100003348.1">
    <property type="nucleotide sequence ID" value="NZ_CP017943.1"/>
</dbReference>
<name>A0A2N9W0M7_9HYPH</name>
<accession>A0A2N9W0M7</accession>
<evidence type="ECO:0000256" key="3">
    <source>
        <dbReference type="ARBA" id="ARBA00023163"/>
    </source>
</evidence>
<feature type="domain" description="HTH iclR-type" evidence="4">
    <location>
        <begin position="12"/>
        <end position="75"/>
    </location>
</feature>
<dbReference type="SUPFAM" id="SSF46785">
    <property type="entry name" value="Winged helix' DNA-binding domain"/>
    <property type="match status" value="1"/>
</dbReference>
<reference evidence="6 7" key="1">
    <citation type="journal article" date="2017" name="Int J Environ Stud">
        <title>Does the Miocene-Pliocene relict legume Oxytropis triphylla form nitrogen-fixing nodules with a combination of bacterial strains?</title>
        <authorList>
            <person name="Safronova V."/>
            <person name="Belimov A."/>
            <person name="Sazanova A."/>
            <person name="Kuznetsova I."/>
            <person name="Popova J."/>
            <person name="Andronov E."/>
            <person name="Verkhozina A."/>
            <person name="Tikhonovich I."/>
        </authorList>
    </citation>
    <scope>NUCLEOTIDE SEQUENCE [LARGE SCALE GENOMIC DNA]</scope>
    <source>
        <strain evidence="6 7">Tri-38</strain>
    </source>
</reference>
<dbReference type="InterPro" id="IPR036388">
    <property type="entry name" value="WH-like_DNA-bd_sf"/>
</dbReference>
<dbReference type="GO" id="GO:0003677">
    <property type="term" value="F:DNA binding"/>
    <property type="evidence" value="ECO:0007669"/>
    <property type="project" value="UniProtKB-KW"/>
</dbReference>
<dbReference type="SUPFAM" id="SSF55781">
    <property type="entry name" value="GAF domain-like"/>
    <property type="match status" value="1"/>
</dbReference>
<evidence type="ECO:0000259" key="5">
    <source>
        <dbReference type="PROSITE" id="PS51078"/>
    </source>
</evidence>
<dbReference type="InterPro" id="IPR014757">
    <property type="entry name" value="Tscrpt_reg_IclR_C"/>
</dbReference>
<sequence length="268" mass="29290">MSNPTKLLKSTEKPLERYVRILEIIAGFPDGVSPITVSEMLGLPKASAYRLIRSLTEVQLVELSAPPTATCRIGKRLEQLLFANADDDWFKVVAHPILQELAQSVGKACFVARFQGNIVRSLDMVAPDNLLRAYIIPGQAIPLHAGASAKAILAYQDPSLIEDLLDRPLERYTPDTKTDFVALREELNEVRSVGIAYCVGEDVEGFSALAAPVVVEGHPVQHSVCITGTTTGIIETNRDANILAVKHAAREMAELLKEKFKGSFRQAS</sequence>
<dbReference type="KEGG" id="pht:BLM14_27645"/>
<dbReference type="PANTHER" id="PTHR30136:SF24">
    <property type="entry name" value="HTH-TYPE TRANSCRIPTIONAL REPRESSOR ALLR"/>
    <property type="match status" value="1"/>
</dbReference>
<dbReference type="OrthoDB" id="6057486at2"/>
<dbReference type="InterPro" id="IPR029016">
    <property type="entry name" value="GAF-like_dom_sf"/>
</dbReference>
<gene>
    <name evidence="6" type="ORF">B5P45_08545</name>
</gene>
<feature type="domain" description="IclR-ED" evidence="5">
    <location>
        <begin position="76"/>
        <end position="258"/>
    </location>
</feature>
<dbReference type="EMBL" id="MZMT01000021">
    <property type="protein sequence ID" value="PIO45295.1"/>
    <property type="molecule type" value="Genomic_DNA"/>
</dbReference>
<dbReference type="InterPro" id="IPR036390">
    <property type="entry name" value="WH_DNA-bd_sf"/>
</dbReference>
<keyword evidence="1" id="KW-0805">Transcription regulation</keyword>
<dbReference type="AlphaFoldDB" id="A0A2N9W0M7"/>
<keyword evidence="3" id="KW-0804">Transcription</keyword>
<evidence type="ECO:0000313" key="6">
    <source>
        <dbReference type="EMBL" id="PIO45295.1"/>
    </source>
</evidence>
<dbReference type="Gene3D" id="1.10.10.10">
    <property type="entry name" value="Winged helix-like DNA-binding domain superfamily/Winged helix DNA-binding domain"/>
    <property type="match status" value="1"/>
</dbReference>
<organism evidence="6 7">
    <name type="scientific">Phyllobacterium zundukense</name>
    <dbReference type="NCBI Taxonomy" id="1867719"/>
    <lineage>
        <taxon>Bacteria</taxon>
        <taxon>Pseudomonadati</taxon>
        <taxon>Pseudomonadota</taxon>
        <taxon>Alphaproteobacteria</taxon>
        <taxon>Hyphomicrobiales</taxon>
        <taxon>Phyllobacteriaceae</taxon>
        <taxon>Phyllobacterium</taxon>
    </lineage>
</organism>
<evidence type="ECO:0000256" key="1">
    <source>
        <dbReference type="ARBA" id="ARBA00023015"/>
    </source>
</evidence>
<dbReference type="InterPro" id="IPR050707">
    <property type="entry name" value="HTH_MetabolicPath_Reg"/>
</dbReference>
<evidence type="ECO:0000313" key="7">
    <source>
        <dbReference type="Proteomes" id="UP000232163"/>
    </source>
</evidence>
<dbReference type="GO" id="GO:0003700">
    <property type="term" value="F:DNA-binding transcription factor activity"/>
    <property type="evidence" value="ECO:0007669"/>
    <property type="project" value="TreeGrafter"/>
</dbReference>
<dbReference type="GO" id="GO:0045892">
    <property type="term" value="P:negative regulation of DNA-templated transcription"/>
    <property type="evidence" value="ECO:0007669"/>
    <property type="project" value="TreeGrafter"/>
</dbReference>
<dbReference type="Pfam" id="PF09339">
    <property type="entry name" value="HTH_IclR"/>
    <property type="match status" value="1"/>
</dbReference>
<evidence type="ECO:0000256" key="2">
    <source>
        <dbReference type="ARBA" id="ARBA00023125"/>
    </source>
</evidence>
<dbReference type="Pfam" id="PF01614">
    <property type="entry name" value="IclR_C"/>
    <property type="match status" value="1"/>
</dbReference>
<dbReference type="Gene3D" id="3.30.450.40">
    <property type="match status" value="1"/>
</dbReference>
<proteinExistence type="predicted"/>
<protein>
    <submittedName>
        <fullName evidence="6">Transcriptional regulator</fullName>
    </submittedName>
</protein>
<dbReference type="InterPro" id="IPR005471">
    <property type="entry name" value="Tscrpt_reg_IclR_N"/>
</dbReference>
<keyword evidence="2" id="KW-0238">DNA-binding</keyword>
<comment type="caution">
    <text evidence="6">The sequence shown here is derived from an EMBL/GenBank/DDBJ whole genome shotgun (WGS) entry which is preliminary data.</text>
</comment>
<dbReference type="PANTHER" id="PTHR30136">
    <property type="entry name" value="HELIX-TURN-HELIX TRANSCRIPTIONAL REGULATOR, ICLR FAMILY"/>
    <property type="match status" value="1"/>
</dbReference>
<dbReference type="PROSITE" id="PS51078">
    <property type="entry name" value="ICLR_ED"/>
    <property type="match status" value="1"/>
</dbReference>
<keyword evidence="7" id="KW-1185">Reference proteome</keyword>
<dbReference type="PROSITE" id="PS51077">
    <property type="entry name" value="HTH_ICLR"/>
    <property type="match status" value="1"/>
</dbReference>
<evidence type="ECO:0000259" key="4">
    <source>
        <dbReference type="PROSITE" id="PS51077"/>
    </source>
</evidence>
<dbReference type="Proteomes" id="UP000232163">
    <property type="component" value="Unassembled WGS sequence"/>
</dbReference>